<keyword evidence="1" id="KW-0028">Amino-acid biosynthesis</keyword>
<dbReference type="PATRIC" id="fig|1620.3.peg.164"/>
<evidence type="ECO:0000313" key="7">
    <source>
        <dbReference type="Proteomes" id="UP000051673"/>
    </source>
</evidence>
<dbReference type="EMBL" id="JQCD01000024">
    <property type="protein sequence ID" value="KRN76655.1"/>
    <property type="molecule type" value="Genomic_DNA"/>
</dbReference>
<accession>A0A0R2JH60</accession>
<dbReference type="PANTHER" id="PTHR20861:SF1">
    <property type="entry name" value="HOMOSERINE KINASE"/>
    <property type="match status" value="1"/>
</dbReference>
<dbReference type="InterPro" id="IPR014721">
    <property type="entry name" value="Ribsml_uS5_D2-typ_fold_subgr"/>
</dbReference>
<proteinExistence type="predicted"/>
<dbReference type="GO" id="GO:0016301">
    <property type="term" value="F:kinase activity"/>
    <property type="evidence" value="ECO:0007669"/>
    <property type="project" value="UniProtKB-KW"/>
</dbReference>
<protein>
    <submittedName>
        <fullName evidence="6">Homoserine kinase</fullName>
    </submittedName>
</protein>
<name>A0A0R2JH60_9LACO</name>
<dbReference type="PRINTS" id="PR00958">
    <property type="entry name" value="HOMSERKINASE"/>
</dbReference>
<evidence type="ECO:0000256" key="3">
    <source>
        <dbReference type="ARBA" id="ARBA00022741"/>
    </source>
</evidence>
<dbReference type="InterPro" id="IPR020568">
    <property type="entry name" value="Ribosomal_Su5_D2-typ_SF"/>
</dbReference>
<keyword evidence="4 6" id="KW-0418">Kinase</keyword>
<dbReference type="AlphaFoldDB" id="A0A0R2JH60"/>
<gene>
    <name evidence="6" type="ORF">IV67_GL000159</name>
</gene>
<dbReference type="Gene3D" id="3.30.230.10">
    <property type="match status" value="1"/>
</dbReference>
<reference evidence="6 7" key="1">
    <citation type="journal article" date="2015" name="Genome Announc.">
        <title>Expanding the biotechnology potential of lactobacilli through comparative genomics of 213 strains and associated genera.</title>
        <authorList>
            <person name="Sun Z."/>
            <person name="Harris H.M."/>
            <person name="McCann A."/>
            <person name="Guo C."/>
            <person name="Argimon S."/>
            <person name="Zhang W."/>
            <person name="Yang X."/>
            <person name="Jeffery I.B."/>
            <person name="Cooney J.C."/>
            <person name="Kagawa T.F."/>
            <person name="Liu W."/>
            <person name="Song Y."/>
            <person name="Salvetti E."/>
            <person name="Wrobel A."/>
            <person name="Rasinkangas P."/>
            <person name="Parkhill J."/>
            <person name="Rea M.C."/>
            <person name="O'Sullivan O."/>
            <person name="Ritari J."/>
            <person name="Douillard F.P."/>
            <person name="Paul Ross R."/>
            <person name="Yang R."/>
            <person name="Briner A.E."/>
            <person name="Felis G.E."/>
            <person name="de Vos W.M."/>
            <person name="Barrangou R."/>
            <person name="Klaenhammer T.R."/>
            <person name="Caufield P.W."/>
            <person name="Cui Y."/>
            <person name="Zhang H."/>
            <person name="O'Toole P.W."/>
        </authorList>
    </citation>
    <scope>NUCLEOTIDE SEQUENCE [LARGE SCALE GENOMIC DNA]</scope>
    <source>
        <strain evidence="6 7">DSM 20014</strain>
    </source>
</reference>
<dbReference type="PANTHER" id="PTHR20861">
    <property type="entry name" value="HOMOSERINE/4-DIPHOSPHOCYTIDYL-2-C-METHYL-D-ERYTHRITOL KINASE"/>
    <property type="match status" value="1"/>
</dbReference>
<evidence type="ECO:0000256" key="5">
    <source>
        <dbReference type="ARBA" id="ARBA00022840"/>
    </source>
</evidence>
<keyword evidence="5" id="KW-0067">ATP-binding</keyword>
<organism evidence="6 7">
    <name type="scientific">Weissella minor</name>
    <dbReference type="NCBI Taxonomy" id="1620"/>
    <lineage>
        <taxon>Bacteria</taxon>
        <taxon>Bacillati</taxon>
        <taxon>Bacillota</taxon>
        <taxon>Bacilli</taxon>
        <taxon>Lactobacillales</taxon>
        <taxon>Lactobacillaceae</taxon>
        <taxon>Weissella</taxon>
    </lineage>
</organism>
<evidence type="ECO:0000256" key="2">
    <source>
        <dbReference type="ARBA" id="ARBA00022679"/>
    </source>
</evidence>
<sequence>MRIYIPATLANFGPGVQSIGFPLNVGVTIEVGEETEQWRVQHPFADRLTHDETNYVVQIAMNLAPNIKPHALTITSTLPTTKGLGWQDALILGGIELGNQLGQLALDDFTKLTLAARTAKQPAHVAAALLGQPAVSYLQAGDVYASGFVCPTYAGMLYIPDEIEAISFGNPETIDYDQGVAAAAGGNMLMAAWQNQQVELAGQLLENDRLQQMFTKDNHALQAIRQAAHALDIYGTVLVEQGPIIATLLPQAQVQDFKDVLAYVELPGHFEEIEMTDTGLSVGE</sequence>
<evidence type="ECO:0000313" key="6">
    <source>
        <dbReference type="EMBL" id="KRN76655.1"/>
    </source>
</evidence>
<keyword evidence="7" id="KW-1185">Reference proteome</keyword>
<dbReference type="STRING" id="1620.IV67_GL000159"/>
<dbReference type="GO" id="GO:0008652">
    <property type="term" value="P:amino acid biosynthetic process"/>
    <property type="evidence" value="ECO:0007669"/>
    <property type="project" value="UniProtKB-KW"/>
</dbReference>
<evidence type="ECO:0000256" key="4">
    <source>
        <dbReference type="ARBA" id="ARBA00022777"/>
    </source>
</evidence>
<comment type="caution">
    <text evidence="6">The sequence shown here is derived from an EMBL/GenBank/DDBJ whole genome shotgun (WGS) entry which is preliminary data.</text>
</comment>
<dbReference type="SUPFAM" id="SSF54211">
    <property type="entry name" value="Ribosomal protein S5 domain 2-like"/>
    <property type="match status" value="1"/>
</dbReference>
<dbReference type="GO" id="GO:0005524">
    <property type="term" value="F:ATP binding"/>
    <property type="evidence" value="ECO:0007669"/>
    <property type="project" value="UniProtKB-KW"/>
</dbReference>
<keyword evidence="3" id="KW-0547">Nucleotide-binding</keyword>
<dbReference type="RefSeq" id="WP_057787224.1">
    <property type="nucleotide sequence ID" value="NZ_CBDALJ010000001.1"/>
</dbReference>
<keyword evidence="2" id="KW-0808">Transferase</keyword>
<evidence type="ECO:0000256" key="1">
    <source>
        <dbReference type="ARBA" id="ARBA00022605"/>
    </source>
</evidence>
<dbReference type="Proteomes" id="UP000051673">
    <property type="component" value="Unassembled WGS sequence"/>
</dbReference>
<dbReference type="OrthoDB" id="9769912at2"/>